<dbReference type="STRING" id="1077974.GOEFS_022_00250"/>
<keyword evidence="1" id="KW-1133">Transmembrane helix</keyword>
<gene>
    <name evidence="3" type="primary">mceA</name>
    <name evidence="3" type="ORF">GOEFS_022_00250</name>
</gene>
<feature type="transmembrane region" description="Helical" evidence="1">
    <location>
        <begin position="20"/>
        <end position="38"/>
    </location>
</feature>
<dbReference type="GO" id="GO:0005576">
    <property type="term" value="C:extracellular region"/>
    <property type="evidence" value="ECO:0007669"/>
    <property type="project" value="TreeGrafter"/>
</dbReference>
<sequence length="348" mass="37691">MALYKDPSGREPEPTQLAQIGIVVLLVTVLVGSIFTYWTRGGFSKQFTVTLVSDRIGDGLKTGTDVRFRTLRIGKVDDVTVTPSGQQRVKLSIDPEQARALTTDVVPIYTAASIFTATDIEFVPGPVRGARLEDDRVLNVQTGTALGTLTSVLNQAGKLTSVIGDPEVYEAIERLSNDSDPYVRLLQEVLPTAAELTRDQVVPLSDLLKHLSELVDGVRPLVVPVLDTVDFAIDQSGFMDDPRMFKGAKTAIHDLSKKLVLGIGGTLDRNQKSLTSLIHLLLDVLTPAVVSLGTIPDAYNRLGSLITGTSDAFTVGRDGRVRLNIELLLAHAPQVVGPALIYKERTDR</sequence>
<organism evidence="3 4">
    <name type="scientific">Gordonia effusa NBRC 100432</name>
    <dbReference type="NCBI Taxonomy" id="1077974"/>
    <lineage>
        <taxon>Bacteria</taxon>
        <taxon>Bacillati</taxon>
        <taxon>Actinomycetota</taxon>
        <taxon>Actinomycetes</taxon>
        <taxon>Mycobacteriales</taxon>
        <taxon>Gordoniaceae</taxon>
        <taxon>Gordonia</taxon>
    </lineage>
</organism>
<accession>H0QWP4</accession>
<dbReference type="AlphaFoldDB" id="H0QWP4"/>
<proteinExistence type="predicted"/>
<dbReference type="Pfam" id="PF02470">
    <property type="entry name" value="MlaD"/>
    <property type="match status" value="1"/>
</dbReference>
<dbReference type="GO" id="GO:0051701">
    <property type="term" value="P:biological process involved in interaction with host"/>
    <property type="evidence" value="ECO:0007669"/>
    <property type="project" value="TreeGrafter"/>
</dbReference>
<comment type="caution">
    <text evidence="3">The sequence shown here is derived from an EMBL/GenBank/DDBJ whole genome shotgun (WGS) entry which is preliminary data.</text>
</comment>
<dbReference type="Proteomes" id="UP000035034">
    <property type="component" value="Unassembled WGS sequence"/>
</dbReference>
<evidence type="ECO:0000256" key="1">
    <source>
        <dbReference type="SAM" id="Phobius"/>
    </source>
</evidence>
<dbReference type="InterPro" id="IPR003399">
    <property type="entry name" value="Mce/MlaD"/>
</dbReference>
<reference evidence="3 4" key="1">
    <citation type="submission" date="2011-12" db="EMBL/GenBank/DDBJ databases">
        <title>Whole genome shotgun sequence of Gordonia effusa NBRC 100432.</title>
        <authorList>
            <person name="Yoshida I."/>
            <person name="Takarada H."/>
            <person name="Hosoyama A."/>
            <person name="Tsuchikane K."/>
            <person name="Katsumata H."/>
            <person name="Yamazaki S."/>
            <person name="Fujita N."/>
        </authorList>
    </citation>
    <scope>NUCLEOTIDE SEQUENCE [LARGE SCALE GENOMIC DNA]</scope>
    <source>
        <strain evidence="3 4">NBRC 100432</strain>
    </source>
</reference>
<dbReference type="EMBL" id="BAEH01000022">
    <property type="protein sequence ID" value="GAB17245.1"/>
    <property type="molecule type" value="Genomic_DNA"/>
</dbReference>
<keyword evidence="1" id="KW-0812">Transmembrane</keyword>
<dbReference type="PANTHER" id="PTHR33371:SF19">
    <property type="entry name" value="MCE-FAMILY PROTEIN MCE4A"/>
    <property type="match status" value="1"/>
</dbReference>
<name>H0QWP4_9ACTN</name>
<keyword evidence="1" id="KW-0472">Membrane</keyword>
<dbReference type="eggNOG" id="COG1463">
    <property type="taxonomic scope" value="Bacteria"/>
</dbReference>
<evidence type="ECO:0000259" key="2">
    <source>
        <dbReference type="Pfam" id="PF02470"/>
    </source>
</evidence>
<evidence type="ECO:0000313" key="4">
    <source>
        <dbReference type="Proteomes" id="UP000035034"/>
    </source>
</evidence>
<dbReference type="RefSeq" id="WP_007316583.1">
    <property type="nucleotide sequence ID" value="NZ_BAEH01000022.1"/>
</dbReference>
<dbReference type="OrthoDB" id="4367345at2"/>
<feature type="domain" description="Mce/MlaD" evidence="2">
    <location>
        <begin position="48"/>
        <end position="125"/>
    </location>
</feature>
<keyword evidence="4" id="KW-1185">Reference proteome</keyword>
<protein>
    <submittedName>
        <fullName evidence="3">Mce family protein</fullName>
    </submittedName>
</protein>
<evidence type="ECO:0000313" key="3">
    <source>
        <dbReference type="EMBL" id="GAB17245.1"/>
    </source>
</evidence>
<dbReference type="InterPro" id="IPR052336">
    <property type="entry name" value="MlaD_Phospholipid_Transporter"/>
</dbReference>
<dbReference type="PANTHER" id="PTHR33371">
    <property type="entry name" value="INTERMEMBRANE PHOSPHOLIPID TRANSPORT SYSTEM BINDING PROTEIN MLAD-RELATED"/>
    <property type="match status" value="1"/>
</dbReference>